<evidence type="ECO:0000259" key="1">
    <source>
        <dbReference type="PROSITE" id="PS50995"/>
    </source>
</evidence>
<dbReference type="PANTHER" id="PTHR39515:SF2">
    <property type="entry name" value="HTH-TYPE TRANSCRIPTIONAL REGULATOR RV0880"/>
    <property type="match status" value="1"/>
</dbReference>
<reference evidence="2 3" key="1">
    <citation type="submission" date="2016-10" db="EMBL/GenBank/DDBJ databases">
        <authorList>
            <person name="de Groot N.N."/>
        </authorList>
    </citation>
    <scope>NUCLEOTIDE SEQUENCE [LARGE SCALE GENOMIC DNA]</scope>
    <source>
        <strain evidence="2 3">DSM 22274</strain>
    </source>
</reference>
<dbReference type="Gene3D" id="1.10.287.100">
    <property type="match status" value="1"/>
</dbReference>
<sequence>MADHPRTQSFSTRALLDVLRPLLRKLQAERTISSGKLGILRYLADQDKATTSELALAIHVSPQGISLAARELLALRFVERTPDEDDRRKVWLHLTDSGRQKLAEEQMAGNVWLNQAVSEQLTHREREILQAAIPVLAKLGMENPHE</sequence>
<dbReference type="Gene3D" id="1.10.10.10">
    <property type="entry name" value="Winged helix-like DNA-binding domain superfamily/Winged helix DNA-binding domain"/>
    <property type="match status" value="1"/>
</dbReference>
<gene>
    <name evidence="2" type="ORF">SAMN04489740_1296</name>
</gene>
<protein>
    <submittedName>
        <fullName evidence="2">DNA-binding transcriptional regulator, MarR family</fullName>
    </submittedName>
</protein>
<dbReference type="InterPro" id="IPR000835">
    <property type="entry name" value="HTH_MarR-typ"/>
</dbReference>
<dbReference type="GO" id="GO:0003677">
    <property type="term" value="F:DNA binding"/>
    <property type="evidence" value="ECO:0007669"/>
    <property type="project" value="UniProtKB-KW"/>
</dbReference>
<dbReference type="InterPro" id="IPR052526">
    <property type="entry name" value="HTH-type_Bedaq_tolerance"/>
</dbReference>
<dbReference type="SUPFAM" id="SSF46785">
    <property type="entry name" value="Winged helix' DNA-binding domain"/>
    <property type="match status" value="1"/>
</dbReference>
<dbReference type="AlphaFoldDB" id="A0A1H5IFU0"/>
<dbReference type="PANTHER" id="PTHR39515">
    <property type="entry name" value="CONSERVED PROTEIN"/>
    <property type="match status" value="1"/>
</dbReference>
<feature type="domain" description="HTH marR-type" evidence="1">
    <location>
        <begin position="8"/>
        <end position="138"/>
    </location>
</feature>
<evidence type="ECO:0000313" key="3">
    <source>
        <dbReference type="Proteomes" id="UP000182725"/>
    </source>
</evidence>
<name>A0A1H5IFU0_9MICC</name>
<dbReference type="Pfam" id="PF12802">
    <property type="entry name" value="MarR_2"/>
    <property type="match status" value="1"/>
</dbReference>
<keyword evidence="2" id="KW-0238">DNA-binding</keyword>
<evidence type="ECO:0000313" key="2">
    <source>
        <dbReference type="EMBL" id="SEE39082.1"/>
    </source>
</evidence>
<dbReference type="GO" id="GO:0003700">
    <property type="term" value="F:DNA-binding transcription factor activity"/>
    <property type="evidence" value="ECO:0007669"/>
    <property type="project" value="InterPro"/>
</dbReference>
<organism evidence="2 3">
    <name type="scientific">Arthrobacter alpinus</name>
    <dbReference type="NCBI Taxonomy" id="656366"/>
    <lineage>
        <taxon>Bacteria</taxon>
        <taxon>Bacillati</taxon>
        <taxon>Actinomycetota</taxon>
        <taxon>Actinomycetes</taxon>
        <taxon>Micrococcales</taxon>
        <taxon>Micrococcaceae</taxon>
        <taxon>Arthrobacter</taxon>
    </lineage>
</organism>
<dbReference type="RefSeq" id="WP_074711039.1">
    <property type="nucleotide sequence ID" value="NZ_FNTV01000001.1"/>
</dbReference>
<dbReference type="SMART" id="SM00347">
    <property type="entry name" value="HTH_MARR"/>
    <property type="match status" value="1"/>
</dbReference>
<dbReference type="EMBL" id="FNTV01000001">
    <property type="protein sequence ID" value="SEE39082.1"/>
    <property type="molecule type" value="Genomic_DNA"/>
</dbReference>
<accession>A0A1H5IFU0</accession>
<dbReference type="InterPro" id="IPR036388">
    <property type="entry name" value="WH-like_DNA-bd_sf"/>
</dbReference>
<proteinExistence type="predicted"/>
<dbReference type="Proteomes" id="UP000182725">
    <property type="component" value="Unassembled WGS sequence"/>
</dbReference>
<dbReference type="InterPro" id="IPR036390">
    <property type="entry name" value="WH_DNA-bd_sf"/>
</dbReference>
<dbReference type="PROSITE" id="PS50995">
    <property type="entry name" value="HTH_MARR_2"/>
    <property type="match status" value="1"/>
</dbReference>